<evidence type="ECO:0000313" key="3">
    <source>
        <dbReference type="EMBL" id="GHA95891.1"/>
    </source>
</evidence>
<dbReference type="EMBL" id="BMVO01000004">
    <property type="protein sequence ID" value="GHA95891.1"/>
    <property type="molecule type" value="Genomic_DNA"/>
</dbReference>
<dbReference type="Pfam" id="PF13602">
    <property type="entry name" value="ADH_zinc_N_2"/>
    <property type="match status" value="1"/>
</dbReference>
<dbReference type="InterPro" id="IPR036291">
    <property type="entry name" value="NAD(P)-bd_dom_sf"/>
</dbReference>
<dbReference type="Proteomes" id="UP000599437">
    <property type="component" value="Unassembled WGS sequence"/>
</dbReference>
<protein>
    <submittedName>
        <fullName evidence="3">Oxidoreductase</fullName>
    </submittedName>
</protein>
<reference evidence="4" key="1">
    <citation type="journal article" date="2019" name="Int. J. Syst. Evol. Microbiol.">
        <title>The Global Catalogue of Microorganisms (GCM) 10K type strain sequencing project: providing services to taxonomists for standard genome sequencing and annotation.</title>
        <authorList>
            <consortium name="The Broad Institute Genomics Platform"/>
            <consortium name="The Broad Institute Genome Sequencing Center for Infectious Disease"/>
            <person name="Wu L."/>
            <person name="Ma J."/>
        </authorList>
    </citation>
    <scope>NUCLEOTIDE SEQUENCE [LARGE SCALE GENOMIC DNA]</scope>
    <source>
        <strain evidence="4">JCM 4737</strain>
    </source>
</reference>
<evidence type="ECO:0000259" key="2">
    <source>
        <dbReference type="SMART" id="SM00829"/>
    </source>
</evidence>
<comment type="caution">
    <text evidence="3">The sequence shown here is derived from an EMBL/GenBank/DDBJ whole genome shotgun (WGS) entry which is preliminary data.</text>
</comment>
<dbReference type="InterPro" id="IPR013154">
    <property type="entry name" value="ADH-like_N"/>
</dbReference>
<dbReference type="SMART" id="SM00829">
    <property type="entry name" value="PKS_ER"/>
    <property type="match status" value="1"/>
</dbReference>
<feature type="domain" description="Enoyl reductase (ER)" evidence="2">
    <location>
        <begin position="24"/>
        <end position="317"/>
    </location>
</feature>
<evidence type="ECO:0000256" key="1">
    <source>
        <dbReference type="ARBA" id="ARBA00023002"/>
    </source>
</evidence>
<gene>
    <name evidence="3" type="ORF">GCM10010346_18090</name>
</gene>
<dbReference type="SUPFAM" id="SSF51735">
    <property type="entry name" value="NAD(P)-binding Rossmann-fold domains"/>
    <property type="match status" value="1"/>
</dbReference>
<accession>A0ABQ3DLA6</accession>
<organism evidence="3 4">
    <name type="scientific">Streptomyces chryseus</name>
    <dbReference type="NCBI Taxonomy" id="68186"/>
    <lineage>
        <taxon>Bacteria</taxon>
        <taxon>Bacillati</taxon>
        <taxon>Actinomycetota</taxon>
        <taxon>Actinomycetes</taxon>
        <taxon>Kitasatosporales</taxon>
        <taxon>Streptomycetaceae</taxon>
        <taxon>Streptomyces</taxon>
    </lineage>
</organism>
<dbReference type="InterPro" id="IPR020843">
    <property type="entry name" value="ER"/>
</dbReference>
<dbReference type="InterPro" id="IPR011032">
    <property type="entry name" value="GroES-like_sf"/>
</dbReference>
<dbReference type="PANTHER" id="PTHR11695:SF294">
    <property type="entry name" value="RETICULON-4-INTERACTING PROTEIN 1, MITOCHONDRIAL"/>
    <property type="match status" value="1"/>
</dbReference>
<dbReference type="InterPro" id="IPR050700">
    <property type="entry name" value="YIM1/Zinc_Alcohol_DH_Fams"/>
</dbReference>
<name>A0ABQ3DLA6_9ACTN</name>
<dbReference type="CDD" id="cd05289">
    <property type="entry name" value="MDR_like_2"/>
    <property type="match status" value="1"/>
</dbReference>
<dbReference type="Pfam" id="PF08240">
    <property type="entry name" value="ADH_N"/>
    <property type="match status" value="1"/>
</dbReference>
<dbReference type="SUPFAM" id="SSF50129">
    <property type="entry name" value="GroES-like"/>
    <property type="match status" value="1"/>
</dbReference>
<dbReference type="Gene3D" id="3.90.180.10">
    <property type="entry name" value="Medium-chain alcohol dehydrogenases, catalytic domain"/>
    <property type="match status" value="1"/>
</dbReference>
<sequence>MGREDAAGPDSGSDMRAMTYSAFGGPEVLSETRQPRPKFGPGEILVRVRRAAVNPVDWKIMAGGLESLMDTVFPVIPGWDVAGVVEQVGIDVPEFAVGDEVIAYARKDYVHGGTFAEFVTVPVRALARRPASLTWDQAAGLPLAGLTAYQVLKRLGAGPGDTVLVHGAAGGVGSLGVQIARALGARVIGTASPANHDRLRELGAEPTAYGEGVVERVRKLAPDGVDVVADFVGGVLDTTLAVLSEGGRHASVADNSVVGAGGQWMWVRPNGDDLTELGALADAGKLAVPVARTFPLEELADAFALSQSGHVHGKIVVAV</sequence>
<keyword evidence="4" id="KW-1185">Reference proteome</keyword>
<keyword evidence="1" id="KW-0560">Oxidoreductase</keyword>
<evidence type="ECO:0000313" key="4">
    <source>
        <dbReference type="Proteomes" id="UP000599437"/>
    </source>
</evidence>
<dbReference type="PANTHER" id="PTHR11695">
    <property type="entry name" value="ALCOHOL DEHYDROGENASE RELATED"/>
    <property type="match status" value="1"/>
</dbReference>
<dbReference type="InterPro" id="IPR002364">
    <property type="entry name" value="Quin_OxRdtase/zeta-crystal_CS"/>
</dbReference>
<proteinExistence type="predicted"/>
<dbReference type="PROSITE" id="PS01162">
    <property type="entry name" value="QOR_ZETA_CRYSTAL"/>
    <property type="match status" value="1"/>
</dbReference>
<dbReference type="Gene3D" id="3.40.50.720">
    <property type="entry name" value="NAD(P)-binding Rossmann-like Domain"/>
    <property type="match status" value="1"/>
</dbReference>